<comment type="caution">
    <text evidence="1">The sequence shown here is derived from an EMBL/GenBank/DDBJ whole genome shotgun (WGS) entry which is preliminary data.</text>
</comment>
<dbReference type="PATRIC" id="fig|997872.3.peg.1408"/>
<dbReference type="HOGENOM" id="CLU_099776_0_0_11"/>
<dbReference type="RefSeq" id="WP_002564146.1">
    <property type="nucleotide sequence ID" value="NZ_KB822534.1"/>
</dbReference>
<evidence type="ECO:0000313" key="2">
    <source>
        <dbReference type="Proteomes" id="UP000012651"/>
    </source>
</evidence>
<evidence type="ECO:0008006" key="3">
    <source>
        <dbReference type="Google" id="ProtNLM"/>
    </source>
</evidence>
<reference evidence="1 2" key="1">
    <citation type="submission" date="2013-03" db="EMBL/GenBank/DDBJ databases">
        <title>The Genome Sequence of Atopobium minutum 10063974.</title>
        <authorList>
            <consortium name="The Broad Institute Genome Sequencing Platform"/>
            <person name="Earl A."/>
            <person name="Ward D."/>
            <person name="Feldgarden M."/>
            <person name="Gevers D."/>
            <person name="Lambert T."/>
            <person name="Marvaud J.-C."/>
            <person name="Courvalin P."/>
            <person name="Walker B."/>
            <person name="Young S.K."/>
            <person name="Zeng Q."/>
            <person name="Gargeya S."/>
            <person name="Fitzgerald M."/>
            <person name="Haas B."/>
            <person name="Abouelleil A."/>
            <person name="Alvarado L."/>
            <person name="Arachchi H.M."/>
            <person name="Berlin A.M."/>
            <person name="Chapman S.B."/>
            <person name="Dewar J."/>
            <person name="Goldberg J."/>
            <person name="Griggs A."/>
            <person name="Gujja S."/>
            <person name="Hansen M."/>
            <person name="Howarth C."/>
            <person name="Imamovic A."/>
            <person name="Larimer J."/>
            <person name="McCowan C."/>
            <person name="Murphy C."/>
            <person name="Neiman D."/>
            <person name="Pearson M."/>
            <person name="Priest M."/>
            <person name="Roberts A."/>
            <person name="Saif S."/>
            <person name="Shea T."/>
            <person name="Sisk P."/>
            <person name="Sykes S."/>
            <person name="Wortman J."/>
            <person name="Nusbaum C."/>
            <person name="Birren B."/>
        </authorList>
    </citation>
    <scope>NUCLEOTIDE SEQUENCE [LARGE SCALE GENOMIC DNA]</scope>
    <source>
        <strain evidence="1 2">10063974</strain>
    </source>
</reference>
<dbReference type="OrthoDB" id="1998596at2"/>
<accession>N2BPL2</accession>
<gene>
    <name evidence="1" type="ORF">HMPREF1091_01401</name>
</gene>
<keyword evidence="2" id="KW-1185">Reference proteome</keyword>
<dbReference type="Pfam" id="PF12686">
    <property type="entry name" value="DUF3800"/>
    <property type="match status" value="1"/>
</dbReference>
<evidence type="ECO:0000313" key="1">
    <source>
        <dbReference type="EMBL" id="EMZ40458.1"/>
    </source>
</evidence>
<proteinExistence type="predicted"/>
<dbReference type="EMBL" id="AGXC01000003">
    <property type="protein sequence ID" value="EMZ40458.1"/>
    <property type="molecule type" value="Genomic_DNA"/>
</dbReference>
<dbReference type="Proteomes" id="UP000012651">
    <property type="component" value="Unassembled WGS sequence"/>
</dbReference>
<name>N2BPL2_9ACTN</name>
<sequence length="223" mass="25720">MQELSIFIDESGSDGLKDQYYLLTLVFHEQKNDISKSVGLYESSLAKKGLPNIPFHASPLLNGHDRYTGMEIADRKRLLFAFRVFIRHMPIKYTCIALKTKDHPTTDDISNTMRRQLVDFLFDSLSYFQSFDAVKIYYDNGQQSVAEAVHKAVDYVLAKDAITYRGASPINYRLCQIADYICTMEFTALKYADKTSTSTDEKFFGSWSQFKRGILKEIRLKRI</sequence>
<dbReference type="InterPro" id="IPR024524">
    <property type="entry name" value="DUF3800"/>
</dbReference>
<protein>
    <recommendedName>
        <fullName evidence="3">DUF3800 domain-containing protein</fullName>
    </recommendedName>
</protein>
<organism evidence="1 2">
    <name type="scientific">Atopobium minutum 10063974</name>
    <dbReference type="NCBI Taxonomy" id="997872"/>
    <lineage>
        <taxon>Bacteria</taxon>
        <taxon>Bacillati</taxon>
        <taxon>Actinomycetota</taxon>
        <taxon>Coriobacteriia</taxon>
        <taxon>Coriobacteriales</taxon>
        <taxon>Atopobiaceae</taxon>
        <taxon>Atopobium</taxon>
    </lineage>
</organism>
<dbReference type="AlphaFoldDB" id="N2BPL2"/>